<evidence type="ECO:0000259" key="4">
    <source>
        <dbReference type="Pfam" id="PF01420"/>
    </source>
</evidence>
<organism evidence="5 6">
    <name type="scientific">Acidovorax benzenivorans</name>
    <dbReference type="NCBI Taxonomy" id="2987520"/>
    <lineage>
        <taxon>Bacteria</taxon>
        <taxon>Pseudomonadati</taxon>
        <taxon>Pseudomonadota</taxon>
        <taxon>Betaproteobacteria</taxon>
        <taxon>Burkholderiales</taxon>
        <taxon>Comamonadaceae</taxon>
        <taxon>Acidovorax</taxon>
    </lineage>
</organism>
<keyword evidence="6" id="KW-1185">Reference proteome</keyword>
<evidence type="ECO:0000256" key="2">
    <source>
        <dbReference type="ARBA" id="ARBA00022747"/>
    </source>
</evidence>
<dbReference type="GO" id="GO:0004519">
    <property type="term" value="F:endonuclease activity"/>
    <property type="evidence" value="ECO:0007669"/>
    <property type="project" value="UniProtKB-KW"/>
</dbReference>
<sequence length="450" mass="49933">MSFPRYPDYKDSGVAWLGLVPEHWIVIPLKRDIEFVTSGARGWAENYADDGDLFLRIGNLTRDSIRLDLSDTQRVVVPDGAEVDRTQVQAGDILFSITAYLGSVAVVPAGLGRAFVSQHVALVRPSKKHCLSEWLAYVAISYVGKTHLETTGYGGTKVQLSLADVTSLPIIVPPIDEQQAIATFLDRETAKIDALVAEQEKLIALLQEKRQAVISHAVTKGLDPSVPMKDSGVEWLGEVPGHWEVKRLKQLCDEPLKYGANEAAELDDPSLPRFVRITDVTESGALRDETFRSLPREIAEPFLLREGDVLLARSGGTVGKSFMYQRHWGEACFAGYLIRVRLSQRLCVPQWLNYFCRTDSYWGYVLGSQIQSTIQNVSAEKYANMFLPVPSIEEQQLVIAFLDQATSKIDDLVTEARTAITLLQERRTALISAAVTGQIDVRSIASREVA</sequence>
<feature type="domain" description="Type I restriction modification DNA specificity" evidence="4">
    <location>
        <begin position="84"/>
        <end position="193"/>
    </location>
</feature>
<dbReference type="Proteomes" id="UP001148932">
    <property type="component" value="Unassembled WGS sequence"/>
</dbReference>
<accession>A0ABT5RWF8</accession>
<comment type="caution">
    <text evidence="5">The sequence shown here is derived from an EMBL/GenBank/DDBJ whole genome shotgun (WGS) entry which is preliminary data.</text>
</comment>
<dbReference type="EC" id="3.1.21.-" evidence="5"/>
<keyword evidence="5" id="KW-0540">Nuclease</keyword>
<keyword evidence="2" id="KW-0680">Restriction system</keyword>
<evidence type="ECO:0000313" key="6">
    <source>
        <dbReference type="Proteomes" id="UP001148932"/>
    </source>
</evidence>
<evidence type="ECO:0000256" key="1">
    <source>
        <dbReference type="ARBA" id="ARBA00010923"/>
    </source>
</evidence>
<dbReference type="InterPro" id="IPR000055">
    <property type="entry name" value="Restrct_endonuc_typeI_TRD"/>
</dbReference>
<keyword evidence="5" id="KW-0378">Hydrolase</keyword>
<dbReference type="SUPFAM" id="SSF116734">
    <property type="entry name" value="DNA methylase specificity domain"/>
    <property type="match status" value="2"/>
</dbReference>
<evidence type="ECO:0000313" key="5">
    <source>
        <dbReference type="EMBL" id="MDD2177715.1"/>
    </source>
</evidence>
<dbReference type="InterPro" id="IPR044946">
    <property type="entry name" value="Restrct_endonuc_typeI_TRD_sf"/>
</dbReference>
<reference evidence="5" key="1">
    <citation type="submission" date="2022-10" db="EMBL/GenBank/DDBJ databases">
        <title>Description of microaerobic benzene degrading bacteria.</title>
        <authorList>
            <person name="Bedics A."/>
            <person name="Tancsics A."/>
            <person name="Banerjee S."/>
        </authorList>
    </citation>
    <scope>NUCLEOTIDE SEQUENCE</scope>
    <source>
        <strain evidence="5">D2M1</strain>
    </source>
</reference>
<dbReference type="EMBL" id="JAPCKI010000004">
    <property type="protein sequence ID" value="MDD2177715.1"/>
    <property type="molecule type" value="Genomic_DNA"/>
</dbReference>
<dbReference type="PANTHER" id="PTHR43140:SF1">
    <property type="entry name" value="TYPE I RESTRICTION ENZYME ECOKI SPECIFICITY SUBUNIT"/>
    <property type="match status" value="1"/>
</dbReference>
<dbReference type="GO" id="GO:0016787">
    <property type="term" value="F:hydrolase activity"/>
    <property type="evidence" value="ECO:0007669"/>
    <property type="project" value="UniProtKB-KW"/>
</dbReference>
<protein>
    <submittedName>
        <fullName evidence="5">Restriction endonuclease subunit S</fullName>
        <ecNumber evidence="5">3.1.21.-</ecNumber>
    </submittedName>
</protein>
<dbReference type="RefSeq" id="WP_274109646.1">
    <property type="nucleotide sequence ID" value="NZ_JAPCKI010000004.1"/>
</dbReference>
<feature type="domain" description="Type I restriction modification DNA specificity" evidence="4">
    <location>
        <begin position="241"/>
        <end position="414"/>
    </location>
</feature>
<dbReference type="PANTHER" id="PTHR43140">
    <property type="entry name" value="TYPE-1 RESTRICTION ENZYME ECOKI SPECIFICITY PROTEIN"/>
    <property type="match status" value="1"/>
</dbReference>
<evidence type="ECO:0000256" key="3">
    <source>
        <dbReference type="ARBA" id="ARBA00023125"/>
    </source>
</evidence>
<keyword evidence="3" id="KW-0238">DNA-binding</keyword>
<proteinExistence type="inferred from homology"/>
<comment type="similarity">
    <text evidence="1">Belongs to the type-I restriction system S methylase family.</text>
</comment>
<keyword evidence="5" id="KW-0255">Endonuclease</keyword>
<dbReference type="Gene3D" id="3.90.220.20">
    <property type="entry name" value="DNA methylase specificity domains"/>
    <property type="match status" value="2"/>
</dbReference>
<dbReference type="InterPro" id="IPR051212">
    <property type="entry name" value="Type-I_RE_S_subunit"/>
</dbReference>
<dbReference type="Pfam" id="PF01420">
    <property type="entry name" value="Methylase_S"/>
    <property type="match status" value="2"/>
</dbReference>
<gene>
    <name evidence="5" type="ORF">OIN59_09735</name>
</gene>
<dbReference type="CDD" id="cd17521">
    <property type="entry name" value="RMtype1_S_Sau13435ORF2165P_TRD2-CR2_like"/>
    <property type="match status" value="1"/>
</dbReference>
<name>A0ABT5RWF8_9BURK</name>